<gene>
    <name evidence="3" type="ORF">FIV34_10830</name>
</gene>
<dbReference type="PROSITE" id="PS51128">
    <property type="entry name" value="ZF_DKSA_2"/>
    <property type="match status" value="1"/>
</dbReference>
<feature type="region of interest" description="Disordered" evidence="2">
    <location>
        <begin position="30"/>
        <end position="54"/>
    </location>
</feature>
<evidence type="ECO:0000313" key="4">
    <source>
        <dbReference type="Proteomes" id="UP000316093"/>
    </source>
</evidence>
<evidence type="ECO:0000256" key="2">
    <source>
        <dbReference type="SAM" id="MobiDB-lite"/>
    </source>
</evidence>
<feature type="zinc finger region" description="dksA C4-type" evidence="1">
    <location>
        <begin position="92"/>
        <end position="116"/>
    </location>
</feature>
<accession>A0A4Y5Z534</accession>
<keyword evidence="4" id="KW-1185">Reference proteome</keyword>
<organism evidence="3 4">
    <name type="scientific">Luteibacter pinisoli</name>
    <dbReference type="NCBI Taxonomy" id="2589080"/>
    <lineage>
        <taxon>Bacteria</taxon>
        <taxon>Pseudomonadati</taxon>
        <taxon>Pseudomonadota</taxon>
        <taxon>Gammaproteobacteria</taxon>
        <taxon>Lysobacterales</taxon>
        <taxon>Rhodanobacteraceae</taxon>
        <taxon>Luteibacter</taxon>
    </lineage>
</organism>
<name>A0A4Y5Z534_9GAMM</name>
<dbReference type="PANTHER" id="PTHR33823">
    <property type="entry name" value="RNA POLYMERASE-BINDING TRANSCRIPTION FACTOR DKSA-RELATED"/>
    <property type="match status" value="1"/>
</dbReference>
<dbReference type="Gene3D" id="1.20.120.910">
    <property type="entry name" value="DksA, coiled-coil domain"/>
    <property type="match status" value="1"/>
</dbReference>
<sequence>MSSQTLDAAFIAQQKARLVELRRQLVSVGNAAGSDEQAWQTAAGGEPQDEGDDGERFAQQEVDEAVLKHSEDRVAAVDRALEKIEEGTYGLSDESDEPIPRARLEAVPETIYTVEESEARERNARRGL</sequence>
<evidence type="ECO:0000313" key="3">
    <source>
        <dbReference type="EMBL" id="QDE39659.1"/>
    </source>
</evidence>
<dbReference type="PANTHER" id="PTHR33823:SF4">
    <property type="entry name" value="GENERAL STRESS PROTEIN 16O"/>
    <property type="match status" value="1"/>
</dbReference>
<proteinExistence type="predicted"/>
<evidence type="ECO:0000256" key="1">
    <source>
        <dbReference type="PROSITE-ProRule" id="PRU00510"/>
    </source>
</evidence>
<reference evidence="3 4" key="1">
    <citation type="submission" date="2019-06" db="EMBL/GenBank/DDBJ databases">
        <title>A complete genome sequence for Luteibacter pinisoli MAH-14.</title>
        <authorList>
            <person name="Baltrus D.A."/>
        </authorList>
    </citation>
    <scope>NUCLEOTIDE SEQUENCE [LARGE SCALE GENOMIC DNA]</scope>
    <source>
        <strain evidence="3 4">MAH-14</strain>
    </source>
</reference>
<dbReference type="OrthoDB" id="1121111at2"/>
<dbReference type="EMBL" id="CP041046">
    <property type="protein sequence ID" value="QDE39659.1"/>
    <property type="molecule type" value="Genomic_DNA"/>
</dbReference>
<dbReference type="RefSeq" id="WP_139982583.1">
    <property type="nucleotide sequence ID" value="NZ_CP041046.1"/>
</dbReference>
<dbReference type="AlphaFoldDB" id="A0A4Y5Z534"/>
<dbReference type="Proteomes" id="UP000316093">
    <property type="component" value="Chromosome"/>
</dbReference>
<protein>
    <submittedName>
        <fullName evidence="3">TraR/DksA family transcriptional regulator</fullName>
    </submittedName>
</protein>
<dbReference type="KEGG" id="lpy:FIV34_10830"/>